<dbReference type="SUPFAM" id="SSF56059">
    <property type="entry name" value="Glutathione synthetase ATP-binding domain-like"/>
    <property type="match status" value="1"/>
</dbReference>
<reference evidence="1" key="2">
    <citation type="submission" date="2020-09" db="EMBL/GenBank/DDBJ databases">
        <authorList>
            <person name="Sun Q."/>
            <person name="Ohkuma M."/>
        </authorList>
    </citation>
    <scope>NUCLEOTIDE SEQUENCE</scope>
    <source>
        <strain evidence="1">JCM 4477</strain>
    </source>
</reference>
<evidence type="ECO:0000313" key="1">
    <source>
        <dbReference type="EMBL" id="GHE98613.1"/>
    </source>
</evidence>
<dbReference type="Gene3D" id="3.30.1490.270">
    <property type="match status" value="1"/>
</dbReference>
<proteinExistence type="predicted"/>
<dbReference type="EMBL" id="BNBI01000004">
    <property type="protein sequence ID" value="GHE98613.1"/>
    <property type="molecule type" value="Genomic_DNA"/>
</dbReference>
<evidence type="ECO:0008006" key="3">
    <source>
        <dbReference type="Google" id="ProtNLM"/>
    </source>
</evidence>
<keyword evidence="2" id="KW-1185">Reference proteome</keyword>
<dbReference type="AlphaFoldDB" id="A0A919ACG1"/>
<reference evidence="1" key="1">
    <citation type="journal article" date="2014" name="Int. J. Syst. Evol. Microbiol.">
        <title>Complete genome sequence of Corynebacterium casei LMG S-19264T (=DSM 44701T), isolated from a smear-ripened cheese.</title>
        <authorList>
            <consortium name="US DOE Joint Genome Institute (JGI-PGF)"/>
            <person name="Walter F."/>
            <person name="Albersmeier A."/>
            <person name="Kalinowski J."/>
            <person name="Ruckert C."/>
        </authorList>
    </citation>
    <scope>NUCLEOTIDE SEQUENCE</scope>
    <source>
        <strain evidence="1">JCM 4477</strain>
    </source>
</reference>
<gene>
    <name evidence="1" type="ORF">GCM10018772_23810</name>
</gene>
<organism evidence="1 2">
    <name type="scientific">Streptomyces fumanus</name>
    <dbReference type="NCBI Taxonomy" id="67302"/>
    <lineage>
        <taxon>Bacteria</taxon>
        <taxon>Bacillati</taxon>
        <taxon>Actinomycetota</taxon>
        <taxon>Actinomycetes</taxon>
        <taxon>Kitasatosporales</taxon>
        <taxon>Streptomycetaceae</taxon>
        <taxon>Streptomyces</taxon>
    </lineage>
</organism>
<accession>A0A919ACG1</accession>
<sequence length="461" mass="50307">MGGMEKFLGSSRRSFDIWSELPPSFRESVLARPAADVRSVHDGISGSKGTWRPVRPSFVDRTHFDELGRVSARLMRLILDACRRRAATVGELQDVLGVDETDTPLLSRAEPLGEHLLVAARPDIVYRSGVPYFVEFNIDGALGGTLQADLLAARFRALYHRLPGGHRIDAPPSAVDSRFAEIRTSLGLPEGSRVAIPVFSKGAAPGLEDPDAFLAWLAPMCESGRRHGMDTVACTMDRLETGADDVLLLDGQPVDAVLRLFLSADQPPSPGLDALLRAVRAGRVRMHTSEATWLLSDKSTMAWLWTDKEFLPEDDRRLVERHLPWTALFPGHGRQGDELLRYALAHRTELVLKPTGGYGGGGVVLGPETGDEEWREALDHARWAGRHILQTHVTPDRLALDFQDQETGAVEHAQVPFVVGPFMFGQAPSGVLVRHGVPGGGPVLNAHHGALMSSAVLVDRC</sequence>
<evidence type="ECO:0000313" key="2">
    <source>
        <dbReference type="Proteomes" id="UP000630718"/>
    </source>
</evidence>
<dbReference type="Proteomes" id="UP000630718">
    <property type="component" value="Unassembled WGS sequence"/>
</dbReference>
<name>A0A919ACG1_9ACTN</name>
<protein>
    <recommendedName>
        <fullName evidence="3">Circularly permuted type 2 ATP-grasp protein</fullName>
    </recommendedName>
</protein>
<comment type="caution">
    <text evidence="1">The sequence shown here is derived from an EMBL/GenBank/DDBJ whole genome shotgun (WGS) entry which is preliminary data.</text>
</comment>